<comment type="caution">
    <text evidence="2">The sequence shown here is derived from an EMBL/GenBank/DDBJ whole genome shotgun (WGS) entry which is preliminary data.</text>
</comment>
<dbReference type="Gene3D" id="3.10.180.10">
    <property type="entry name" value="2,3-Dihydroxybiphenyl 1,2-Dioxygenase, domain 1"/>
    <property type="match status" value="1"/>
</dbReference>
<dbReference type="RefSeq" id="WP_139582548.1">
    <property type="nucleotide sequence ID" value="NZ_VDFY01000078.1"/>
</dbReference>
<dbReference type="Pfam" id="PF18029">
    <property type="entry name" value="Glyoxalase_6"/>
    <property type="match status" value="1"/>
</dbReference>
<evidence type="ECO:0000313" key="3">
    <source>
        <dbReference type="Proteomes" id="UP000306145"/>
    </source>
</evidence>
<organism evidence="2 3">
    <name type="scientific">Micromonospora orduensis</name>
    <dbReference type="NCBI Taxonomy" id="1420891"/>
    <lineage>
        <taxon>Bacteria</taxon>
        <taxon>Bacillati</taxon>
        <taxon>Actinomycetota</taxon>
        <taxon>Actinomycetes</taxon>
        <taxon>Micromonosporales</taxon>
        <taxon>Micromonosporaceae</taxon>
        <taxon>Micromonospora</taxon>
    </lineage>
</organism>
<feature type="domain" description="Glyoxalase-like" evidence="1">
    <location>
        <begin position="102"/>
        <end position="202"/>
    </location>
</feature>
<dbReference type="OrthoDB" id="15077at2"/>
<dbReference type="PANTHER" id="PTHR35908:SF1">
    <property type="entry name" value="CONSERVED PROTEIN"/>
    <property type="match status" value="1"/>
</dbReference>
<reference evidence="2 3" key="1">
    <citation type="submission" date="2019-06" db="EMBL/GenBank/DDBJ databases">
        <title>Micromonospora ordensis sp. nov., isolated from deep marine sediment.</title>
        <authorList>
            <person name="Veyisoglu A."/>
            <person name="Carro L."/>
            <person name="Klenk H.-P."/>
            <person name="Sahin N."/>
        </authorList>
    </citation>
    <scope>NUCLEOTIDE SEQUENCE [LARGE SCALE GENOMIC DNA]</scope>
    <source>
        <strain evidence="2 3">S2509</strain>
    </source>
</reference>
<protein>
    <recommendedName>
        <fullName evidence="1">Glyoxalase-like domain-containing protein</fullName>
    </recommendedName>
</protein>
<dbReference type="Proteomes" id="UP000306145">
    <property type="component" value="Unassembled WGS sequence"/>
</dbReference>
<gene>
    <name evidence="2" type="ORF">FHG89_02930</name>
</gene>
<evidence type="ECO:0000259" key="1">
    <source>
        <dbReference type="Pfam" id="PF18029"/>
    </source>
</evidence>
<sequence length="209" mass="22417">MTAQITAGQFHAADGVEDWRSLYHLVSAHFPTASLTEGVALVAAIGRLADEAQQQYLAVDLRGTGVTVSLSRRDISLARRISAAARALDISADPSAVQLINVTLDALVGADVLPFWRALLGYRQIGDDYLSDPSRRGPGFGLQPMQAPRPQRNRMHLDVAVPHDQAEARIAAALAAGGHLVSDAHAPRWWVLADAEGNEACVATWLGRE</sequence>
<dbReference type="InterPro" id="IPR041581">
    <property type="entry name" value="Glyoxalase_6"/>
</dbReference>
<proteinExistence type="predicted"/>
<dbReference type="AlphaFoldDB" id="A0A5C4QYY3"/>
<evidence type="ECO:0000313" key="2">
    <source>
        <dbReference type="EMBL" id="TNH31336.1"/>
    </source>
</evidence>
<accession>A0A5C4QYY3</accession>
<dbReference type="EMBL" id="VDFY01000078">
    <property type="protein sequence ID" value="TNH31336.1"/>
    <property type="molecule type" value="Genomic_DNA"/>
</dbReference>
<dbReference type="InterPro" id="IPR029068">
    <property type="entry name" value="Glyas_Bleomycin-R_OHBP_Dase"/>
</dbReference>
<dbReference type="PANTHER" id="PTHR35908">
    <property type="entry name" value="HYPOTHETICAL FUSION PROTEIN"/>
    <property type="match status" value="1"/>
</dbReference>
<dbReference type="SUPFAM" id="SSF54593">
    <property type="entry name" value="Glyoxalase/Bleomycin resistance protein/Dihydroxybiphenyl dioxygenase"/>
    <property type="match status" value="1"/>
</dbReference>
<keyword evidence="3" id="KW-1185">Reference proteome</keyword>
<name>A0A5C4QYY3_9ACTN</name>